<name>A0A9Q0H8Q1_9MAGN</name>
<keyword evidence="2" id="KW-0328">Glycosyltransferase</keyword>
<keyword evidence="6" id="KW-1133">Transmembrane helix</keyword>
<dbReference type="Proteomes" id="UP001141806">
    <property type="component" value="Unassembled WGS sequence"/>
</dbReference>
<feature type="transmembrane region" description="Helical" evidence="6">
    <location>
        <begin position="116"/>
        <end position="142"/>
    </location>
</feature>
<keyword evidence="5" id="KW-0325">Glycoprotein</keyword>
<dbReference type="PANTHER" id="PTHR31042:SF20">
    <property type="entry name" value="CORE-2_I-BRANCHING BETA-1,6-N-ACETYLGLUCOSAMINYLTRANSFERASE FAMILY PROTEIN"/>
    <property type="match status" value="1"/>
</dbReference>
<evidence type="ECO:0000256" key="6">
    <source>
        <dbReference type="SAM" id="Phobius"/>
    </source>
</evidence>
<keyword evidence="8" id="KW-1185">Reference proteome</keyword>
<evidence type="ECO:0000256" key="1">
    <source>
        <dbReference type="ARBA" id="ARBA00004606"/>
    </source>
</evidence>
<keyword evidence="3" id="KW-0808">Transferase</keyword>
<organism evidence="7 8">
    <name type="scientific">Protea cynaroides</name>
    <dbReference type="NCBI Taxonomy" id="273540"/>
    <lineage>
        <taxon>Eukaryota</taxon>
        <taxon>Viridiplantae</taxon>
        <taxon>Streptophyta</taxon>
        <taxon>Embryophyta</taxon>
        <taxon>Tracheophyta</taxon>
        <taxon>Spermatophyta</taxon>
        <taxon>Magnoliopsida</taxon>
        <taxon>Proteales</taxon>
        <taxon>Proteaceae</taxon>
        <taxon>Protea</taxon>
    </lineage>
</organism>
<evidence type="ECO:0000256" key="4">
    <source>
        <dbReference type="ARBA" id="ARBA00023136"/>
    </source>
</evidence>
<reference evidence="7" key="1">
    <citation type="journal article" date="2023" name="Plant J.">
        <title>The genome of the king protea, Protea cynaroides.</title>
        <authorList>
            <person name="Chang J."/>
            <person name="Duong T.A."/>
            <person name="Schoeman C."/>
            <person name="Ma X."/>
            <person name="Roodt D."/>
            <person name="Barker N."/>
            <person name="Li Z."/>
            <person name="Van de Peer Y."/>
            <person name="Mizrachi E."/>
        </authorList>
    </citation>
    <scope>NUCLEOTIDE SEQUENCE</scope>
    <source>
        <tissue evidence="7">Young leaves</tissue>
    </source>
</reference>
<evidence type="ECO:0000256" key="5">
    <source>
        <dbReference type="ARBA" id="ARBA00023180"/>
    </source>
</evidence>
<dbReference type="InterPro" id="IPR003406">
    <property type="entry name" value="Glyco_trans_14"/>
</dbReference>
<accession>A0A9Q0H8Q1</accession>
<proteinExistence type="predicted"/>
<evidence type="ECO:0000313" key="8">
    <source>
        <dbReference type="Proteomes" id="UP001141806"/>
    </source>
</evidence>
<protein>
    <submittedName>
        <fullName evidence="7">Uncharacterized protein</fullName>
    </submittedName>
</protein>
<gene>
    <name evidence="7" type="ORF">NE237_020248</name>
</gene>
<evidence type="ECO:0000313" key="7">
    <source>
        <dbReference type="EMBL" id="KAJ4960338.1"/>
    </source>
</evidence>
<sequence>MSPVIVSDRKYYPVFKNYCQPPCYNDEHYIPTLINILSPEMTSNRSVTWVDWSKFGPHPGKFAQQQITVEFLINNIRFGSNCTYNNENTISICFLFARKFVSNTLKPLLQIAPVKILIRVYILVVLLFMFYHLFFHFIYNVISFYKKINSNEIFLVHSRRLWFLWFLLLLFRGVQLTWYQS</sequence>
<dbReference type="GO" id="GO:0016020">
    <property type="term" value="C:membrane"/>
    <property type="evidence" value="ECO:0007669"/>
    <property type="project" value="UniProtKB-SubCell"/>
</dbReference>
<dbReference type="PANTHER" id="PTHR31042">
    <property type="entry name" value="CORE-2/I-BRANCHING BETA-1,6-N-ACETYLGLUCOSAMINYLTRANSFERASE FAMILY PROTEIN-RELATED"/>
    <property type="match status" value="1"/>
</dbReference>
<dbReference type="GO" id="GO:0016757">
    <property type="term" value="F:glycosyltransferase activity"/>
    <property type="evidence" value="ECO:0007669"/>
    <property type="project" value="UniProtKB-KW"/>
</dbReference>
<keyword evidence="4 6" id="KW-0472">Membrane</keyword>
<dbReference type="InterPro" id="IPR044174">
    <property type="entry name" value="BC10-like"/>
</dbReference>
<dbReference type="OrthoDB" id="191334at2759"/>
<dbReference type="AlphaFoldDB" id="A0A9Q0H8Q1"/>
<dbReference type="EMBL" id="JAMYWD010000009">
    <property type="protein sequence ID" value="KAJ4960338.1"/>
    <property type="molecule type" value="Genomic_DNA"/>
</dbReference>
<evidence type="ECO:0000256" key="3">
    <source>
        <dbReference type="ARBA" id="ARBA00022679"/>
    </source>
</evidence>
<comment type="caution">
    <text evidence="7">The sequence shown here is derived from an EMBL/GenBank/DDBJ whole genome shotgun (WGS) entry which is preliminary data.</text>
</comment>
<dbReference type="Pfam" id="PF02485">
    <property type="entry name" value="Branch"/>
    <property type="match status" value="1"/>
</dbReference>
<evidence type="ECO:0000256" key="2">
    <source>
        <dbReference type="ARBA" id="ARBA00022676"/>
    </source>
</evidence>
<keyword evidence="6" id="KW-0812">Transmembrane</keyword>
<comment type="subcellular location">
    <subcellularLocation>
        <location evidence="1">Membrane</location>
        <topology evidence="1">Single-pass type II membrane protein</topology>
    </subcellularLocation>
</comment>
<feature type="transmembrane region" description="Helical" evidence="6">
    <location>
        <begin position="162"/>
        <end position="179"/>
    </location>
</feature>